<dbReference type="PROSITE" id="PS50995">
    <property type="entry name" value="HTH_MARR_2"/>
    <property type="match status" value="1"/>
</dbReference>
<dbReference type="PANTHER" id="PTHR33164">
    <property type="entry name" value="TRANSCRIPTIONAL REGULATOR, MARR FAMILY"/>
    <property type="match status" value="1"/>
</dbReference>
<dbReference type="PANTHER" id="PTHR33164:SF67">
    <property type="entry name" value="TRANSCRIPTIONAL REGULATOR, MARR FAMILY"/>
    <property type="match status" value="1"/>
</dbReference>
<reference evidence="3" key="1">
    <citation type="submission" date="2023-07" db="EMBL/GenBank/DDBJ databases">
        <title>Fictibacillus sp. isolated from freshwater pond.</title>
        <authorList>
            <person name="Kirdat K."/>
            <person name="Bhat A."/>
            <person name="Mourya A."/>
            <person name="Yadav A."/>
        </authorList>
    </citation>
    <scope>NUCLEOTIDE SEQUENCE</scope>
    <source>
        <strain evidence="3">NE201</strain>
    </source>
</reference>
<organism evidence="3 4">
    <name type="scientific">Fictibacillus fluitans</name>
    <dbReference type="NCBI Taxonomy" id="3058422"/>
    <lineage>
        <taxon>Bacteria</taxon>
        <taxon>Bacillati</taxon>
        <taxon>Bacillota</taxon>
        <taxon>Bacilli</taxon>
        <taxon>Bacillales</taxon>
        <taxon>Fictibacillaceae</taxon>
        <taxon>Fictibacillus</taxon>
    </lineage>
</organism>
<comment type="caution">
    <text evidence="3">The sequence shown here is derived from an EMBL/GenBank/DDBJ whole genome shotgun (WGS) entry which is preliminary data.</text>
</comment>
<evidence type="ECO:0000256" key="1">
    <source>
        <dbReference type="ARBA" id="ARBA00023125"/>
    </source>
</evidence>
<evidence type="ECO:0000313" key="4">
    <source>
        <dbReference type="Proteomes" id="UP001172721"/>
    </source>
</evidence>
<gene>
    <name evidence="3" type="ORF">QYB97_04635</name>
</gene>
<dbReference type="Gene3D" id="1.10.10.10">
    <property type="entry name" value="Winged helix-like DNA-binding domain superfamily/Winged helix DNA-binding domain"/>
    <property type="match status" value="1"/>
</dbReference>
<feature type="domain" description="HTH marR-type" evidence="2">
    <location>
        <begin position="9"/>
        <end position="140"/>
    </location>
</feature>
<evidence type="ECO:0000313" key="3">
    <source>
        <dbReference type="EMBL" id="MDN4523746.1"/>
    </source>
</evidence>
<dbReference type="InterPro" id="IPR036390">
    <property type="entry name" value="WH_DNA-bd_sf"/>
</dbReference>
<dbReference type="Pfam" id="PF01047">
    <property type="entry name" value="MarR"/>
    <property type="match status" value="1"/>
</dbReference>
<keyword evidence="4" id="KW-1185">Reference proteome</keyword>
<keyword evidence="1" id="KW-0238">DNA-binding</keyword>
<dbReference type="SMART" id="SM00347">
    <property type="entry name" value="HTH_MARR"/>
    <property type="match status" value="1"/>
</dbReference>
<dbReference type="SUPFAM" id="SSF46785">
    <property type="entry name" value="Winged helix' DNA-binding domain"/>
    <property type="match status" value="1"/>
</dbReference>
<dbReference type="InterPro" id="IPR039422">
    <property type="entry name" value="MarR/SlyA-like"/>
</dbReference>
<dbReference type="RefSeq" id="WP_301164758.1">
    <property type="nucleotide sequence ID" value="NZ_JAUHTR010000001.1"/>
</dbReference>
<dbReference type="InterPro" id="IPR036388">
    <property type="entry name" value="WH-like_DNA-bd_sf"/>
</dbReference>
<dbReference type="PRINTS" id="PR00598">
    <property type="entry name" value="HTHMARR"/>
</dbReference>
<dbReference type="Proteomes" id="UP001172721">
    <property type="component" value="Unassembled WGS sequence"/>
</dbReference>
<dbReference type="EMBL" id="JAUHTR010000001">
    <property type="protein sequence ID" value="MDN4523746.1"/>
    <property type="molecule type" value="Genomic_DNA"/>
</dbReference>
<dbReference type="InterPro" id="IPR000835">
    <property type="entry name" value="HTH_MarR-typ"/>
</dbReference>
<evidence type="ECO:0000259" key="2">
    <source>
        <dbReference type="PROSITE" id="PS50995"/>
    </source>
</evidence>
<proteinExistence type="predicted"/>
<name>A0ABT8HSK3_9BACL</name>
<accession>A0ABT8HSK3</accession>
<sequence length="142" mass="16489">MNDNRTNRIAELENSFLTVFRTFRKDINDLFSDDVPSNEFGVLNLLKDKEYLTASELAGEMKVSSSHITGVTDRLIKKDLITRERSLTDRRIVYVKITEKGQAVAEKLSKIRHDYYIEKFSGLSDEEMKNMIDYLNRMVSQA</sequence>
<protein>
    <submittedName>
        <fullName evidence="3">MarR family transcriptional regulator</fullName>
    </submittedName>
</protein>